<name>A0A0H5CAG1_CYBJN</name>
<dbReference type="InterPro" id="IPR000873">
    <property type="entry name" value="AMP-dep_synth/lig_dom"/>
</dbReference>
<evidence type="ECO:0000313" key="5">
    <source>
        <dbReference type="Proteomes" id="UP000038830"/>
    </source>
</evidence>
<evidence type="ECO:0000256" key="2">
    <source>
        <dbReference type="ARBA" id="ARBA00022840"/>
    </source>
</evidence>
<dbReference type="GO" id="GO:0005524">
    <property type="term" value="F:ATP binding"/>
    <property type="evidence" value="ECO:0007669"/>
    <property type="project" value="UniProtKB-KW"/>
</dbReference>
<dbReference type="Proteomes" id="UP000038830">
    <property type="component" value="Unassembled WGS sequence"/>
</dbReference>
<dbReference type="GO" id="GO:0016020">
    <property type="term" value="C:membrane"/>
    <property type="evidence" value="ECO:0007669"/>
    <property type="project" value="TreeGrafter"/>
</dbReference>
<proteinExistence type="predicted"/>
<dbReference type="AlphaFoldDB" id="A0A0H5CAG1"/>
<dbReference type="PANTHER" id="PTHR43272">
    <property type="entry name" value="LONG-CHAIN-FATTY-ACID--COA LIGASE"/>
    <property type="match status" value="1"/>
</dbReference>
<accession>A0A0H5CAG1</accession>
<dbReference type="EMBL" id="CDQK01000001">
    <property type="protein sequence ID" value="CEP20584.1"/>
    <property type="molecule type" value="Genomic_DNA"/>
</dbReference>
<dbReference type="PANTHER" id="PTHR43272:SF33">
    <property type="entry name" value="AMP-BINDING DOMAIN-CONTAINING PROTEIN-RELATED"/>
    <property type="match status" value="1"/>
</dbReference>
<dbReference type="InterPro" id="IPR042099">
    <property type="entry name" value="ANL_N_sf"/>
</dbReference>
<reference evidence="5" key="1">
    <citation type="journal article" date="2015" name="J. Biotechnol.">
        <title>The structure of the Cyberlindnera jadinii genome and its relation to Candida utilis analyzed by the occurrence of single nucleotide polymorphisms.</title>
        <authorList>
            <person name="Rupp O."/>
            <person name="Brinkrolf K."/>
            <person name="Buerth C."/>
            <person name="Kunigo M."/>
            <person name="Schneider J."/>
            <person name="Jaenicke S."/>
            <person name="Goesmann A."/>
            <person name="Puehler A."/>
            <person name="Jaeger K.-E."/>
            <person name="Ernst J.F."/>
        </authorList>
    </citation>
    <scope>NUCLEOTIDE SEQUENCE [LARGE SCALE GENOMIC DNA]</scope>
    <source>
        <strain evidence="5">ATCC 18201 / CBS 1600 / BCRC 20928 / JCM 3617 / NBRC 0987 / NRRL Y-1542</strain>
    </source>
</reference>
<organism evidence="4 5">
    <name type="scientific">Cyberlindnera jadinii (strain ATCC 18201 / CBS 1600 / BCRC 20928 / JCM 3617 / NBRC 0987 / NRRL Y-1542)</name>
    <name type="common">Torula yeast</name>
    <name type="synonym">Candida utilis</name>
    <dbReference type="NCBI Taxonomy" id="983966"/>
    <lineage>
        <taxon>Eukaryota</taxon>
        <taxon>Fungi</taxon>
        <taxon>Dikarya</taxon>
        <taxon>Ascomycota</taxon>
        <taxon>Saccharomycotina</taxon>
        <taxon>Saccharomycetes</taxon>
        <taxon>Phaffomycetales</taxon>
        <taxon>Phaffomycetaceae</taxon>
        <taxon>Cyberlindnera</taxon>
    </lineage>
</organism>
<evidence type="ECO:0000313" key="4">
    <source>
        <dbReference type="EMBL" id="CEP20584.1"/>
    </source>
</evidence>
<evidence type="ECO:0000259" key="3">
    <source>
        <dbReference type="Pfam" id="PF00501"/>
    </source>
</evidence>
<dbReference type="Gene3D" id="3.40.50.12780">
    <property type="entry name" value="N-terminal domain of ligase-like"/>
    <property type="match status" value="1"/>
</dbReference>
<dbReference type="GO" id="GO:0004467">
    <property type="term" value="F:long-chain fatty acid-CoA ligase activity"/>
    <property type="evidence" value="ECO:0007669"/>
    <property type="project" value="TreeGrafter"/>
</dbReference>
<dbReference type="GO" id="GO:0005783">
    <property type="term" value="C:endoplasmic reticulum"/>
    <property type="evidence" value="ECO:0007669"/>
    <property type="project" value="TreeGrafter"/>
</dbReference>
<sequence length="668" mass="75357">MNFNQPVNPQPVPGSRVEGYSEIFTNDPPVVLDPSMDTLSKMWNNAVANFANFDCMGVRKFHNTRKQQLDTFFTYDSYAEVDRKKHNISCGIIHLVTHHPKYRELLSIAGKPEFVVGILSPNRYEWMLVDLATRDFSLTNTALYPTLGQQSSQYILSVTESPIIFLTKDQIPKILEIKPELPLLNILVSLDDFDHDDHDLFVRAQSLGVSLVDFRAVEKIGERHPLPKDFNPPTTDTIYTISFTSGTTGNPKGVLIPHEMAACGIISCTMGLESPFELPKGAKRRQFGENVDQHGVQVTALCHLPLAHIYEREISNYALMSGFRLGFPSSTNPAMFFDDLKSIKPHYLASVPRVYNKLDALLKAKVKRGTPPHVVRKTFGLDHCRYLVSGSAPLGVETIKYLKQTLDIGFSVCYGSTETFAGFFFGDAFEDVITNSCGHPSASVQIRLRDVPEMGYHTNETPMRGELMVKGPQVFSEYFKNPKATADSFDKDGWFHTGDIVSMDSERRVYIIDRVKNFFKLQQGEFVTPERIENIYLAHSPLLTQLFVHGDSLQNFLVGVAGISLEYVQEMFKQDFGVAISQDEVLGLLQDPKYKAMLIKQLNHHVSGADLQGFEKIHNIHVDLEPLRLEDEVLTPTMKIKRENAKKKFAPILEKLYTEGSLVVKQKL</sequence>
<feature type="domain" description="AMP-dependent synthetase/ligase" evidence="3">
    <location>
        <begin position="111"/>
        <end position="479"/>
    </location>
</feature>
<keyword evidence="2" id="KW-0067">ATP-binding</keyword>
<dbReference type="PROSITE" id="PS00455">
    <property type="entry name" value="AMP_BINDING"/>
    <property type="match status" value="1"/>
</dbReference>
<dbReference type="Pfam" id="PF00501">
    <property type="entry name" value="AMP-binding"/>
    <property type="match status" value="1"/>
</dbReference>
<dbReference type="SUPFAM" id="SSF56801">
    <property type="entry name" value="Acetyl-CoA synthetase-like"/>
    <property type="match status" value="1"/>
</dbReference>
<gene>
    <name evidence="4" type="ORF">BN1211_0487</name>
</gene>
<evidence type="ECO:0000256" key="1">
    <source>
        <dbReference type="ARBA" id="ARBA00022741"/>
    </source>
</evidence>
<dbReference type="InterPro" id="IPR020845">
    <property type="entry name" value="AMP-binding_CS"/>
</dbReference>
<protein>
    <recommendedName>
        <fullName evidence="3">AMP-dependent synthetase/ligase domain-containing protein</fullName>
    </recommendedName>
</protein>
<keyword evidence="1" id="KW-0547">Nucleotide-binding</keyword>